<evidence type="ECO:0000313" key="4">
    <source>
        <dbReference type="Proteomes" id="UP000799770"/>
    </source>
</evidence>
<dbReference type="InterPro" id="IPR003103">
    <property type="entry name" value="BAG_domain"/>
</dbReference>
<feature type="region of interest" description="Disordered" evidence="1">
    <location>
        <begin position="1"/>
        <end position="108"/>
    </location>
</feature>
<dbReference type="AlphaFoldDB" id="A0A6A5Z4Z3"/>
<feature type="region of interest" description="Disordered" evidence="1">
    <location>
        <begin position="249"/>
        <end position="396"/>
    </location>
</feature>
<accession>A0A6A5Z4Z3</accession>
<dbReference type="SMART" id="SM00264">
    <property type="entry name" value="BAG"/>
    <property type="match status" value="1"/>
</dbReference>
<feature type="region of interest" description="Disordered" evidence="1">
    <location>
        <begin position="136"/>
        <end position="163"/>
    </location>
</feature>
<dbReference type="OrthoDB" id="5204833at2759"/>
<feature type="compositionally biased region" description="Basic residues" evidence="1">
    <location>
        <begin position="918"/>
        <end position="935"/>
    </location>
</feature>
<dbReference type="Pfam" id="PF02179">
    <property type="entry name" value="BAG"/>
    <property type="match status" value="1"/>
</dbReference>
<gene>
    <name evidence="3" type="ORF">BDV96DRAFT_613184</name>
</gene>
<dbReference type="GO" id="GO:0051087">
    <property type="term" value="F:protein-folding chaperone binding"/>
    <property type="evidence" value="ECO:0007669"/>
    <property type="project" value="InterPro"/>
</dbReference>
<feature type="compositionally biased region" description="Basic residues" evidence="1">
    <location>
        <begin position="1"/>
        <end position="10"/>
    </location>
</feature>
<protein>
    <recommendedName>
        <fullName evidence="2">BAG domain-containing protein</fullName>
    </recommendedName>
</protein>
<dbReference type="Gene3D" id="1.20.58.120">
    <property type="entry name" value="BAG domain"/>
    <property type="match status" value="1"/>
</dbReference>
<feature type="domain" description="BAG" evidence="2">
    <location>
        <begin position="1015"/>
        <end position="1073"/>
    </location>
</feature>
<feature type="region of interest" description="Disordered" evidence="1">
    <location>
        <begin position="612"/>
        <end position="689"/>
    </location>
</feature>
<dbReference type="Proteomes" id="UP000799770">
    <property type="component" value="Unassembled WGS sequence"/>
</dbReference>
<sequence>MARRSARLQKRSPTPSNASDSGSWETAHSGASPQPERLPSVVEGNEPASQTPRKPTVEKPQPATHLPQPSNAATPLKSKSSKSILSAFTTRTPKNATPIRPAGAEMHPEHYHMSTAKMLDEARELGFSNMGAYTAPPKASVGVTGGQATPSRTPGPGSMKKLTAMLPSPEFRFRFKSPLQDITPHSRRVLEQEAESSAGGRRLFGADAFNIAADVESPKRKIAPAKGKASRYSDVHMEQFKKMDSIANHPSAFRADPTRFKPVNTSLKRSPSKAELDKPEPTMKAPGTPLKRTQSKMAVAGSTPKIVPASLKRAQSKMDVTASGSKLPRTQSTVRMVPPTRDGRPPTQDGNNSPAKRVKRTENDDAASTRPVSRDGMGDVPKLATPGRPLHLQTGLRRATSRLMTPTKSSLARSQSVKTLKSTSMIPSLLRSPSGKNLFSPTNISATVREGIRKTSNSLHRVKSILRSPHRKFSEDLEKIAAGTHMSPPPGLNLEKALPDVPATAPVRKHVNFTTSTLERAAENELGKSPSPIKFRAGSEAPSGAVVYPALNPGVDYPALPEGDVSPIGSPSRRLTFGGNDVNLPGQFSFKSDKPINFGPASMGTIRMVRKSDASSLVGGQKRKLESVEESSDKENTKPDFEERSPKKMRTTMAEPPKTPQASSSKLPRRTPKRGSSLSNGVADFLSNPRLDDPTYLTTLGALLAAVFITMTWFSRGSGGGWGGRFSPFGRPGNVNSNSEVGEDNYSYITKEDLEELNVPKGHSRHRSTSRSHQPEIVDWAEDKNPDRDTDVLVFKNGRSNYSVHFPAQSIRDGELKVSTVRQAAAKKIGVDDPRRIRMFYKGRNLKHDERTAREEGLRGDGSGSEILCVVGEAGAGGMAPGSEDSGVPGQAGRSWSDDEDEDDTEDVSDSNSGIGGGKKKPRKRGGKKNRKKRGPSSAEASTTNLGYSKAAPTGAEFLPIPSHINAGPRPTSAPPANPPRPSAPQTPIGKMDAIASKFHTELVPLCVQFMNNPPDEKSKRDFEYKKLSETILAQVLLKLDGIETEGDPDARATRKALVKEVNAMLNKLDETQKH</sequence>
<dbReference type="EMBL" id="ML977325">
    <property type="protein sequence ID" value="KAF2114500.1"/>
    <property type="molecule type" value="Genomic_DNA"/>
</dbReference>
<feature type="compositionally biased region" description="Polar residues" evidence="1">
    <location>
        <begin position="11"/>
        <end position="32"/>
    </location>
</feature>
<dbReference type="SUPFAM" id="SSF63491">
    <property type="entry name" value="BAG domain"/>
    <property type="match status" value="1"/>
</dbReference>
<feature type="compositionally biased region" description="Basic and acidic residues" evidence="1">
    <location>
        <begin position="623"/>
        <end position="646"/>
    </location>
</feature>
<feature type="compositionally biased region" description="Polar residues" evidence="1">
    <location>
        <begin position="84"/>
        <end position="95"/>
    </location>
</feature>
<feature type="region of interest" description="Disordered" evidence="1">
    <location>
        <begin position="875"/>
        <end position="991"/>
    </location>
</feature>
<keyword evidence="4" id="KW-1185">Reference proteome</keyword>
<organism evidence="3 4">
    <name type="scientific">Lophiotrema nucula</name>
    <dbReference type="NCBI Taxonomy" id="690887"/>
    <lineage>
        <taxon>Eukaryota</taxon>
        <taxon>Fungi</taxon>
        <taxon>Dikarya</taxon>
        <taxon>Ascomycota</taxon>
        <taxon>Pezizomycotina</taxon>
        <taxon>Dothideomycetes</taxon>
        <taxon>Pleosporomycetidae</taxon>
        <taxon>Pleosporales</taxon>
        <taxon>Lophiotremataceae</taxon>
        <taxon>Lophiotrema</taxon>
    </lineage>
</organism>
<evidence type="ECO:0000313" key="3">
    <source>
        <dbReference type="EMBL" id="KAF2114500.1"/>
    </source>
</evidence>
<feature type="compositionally biased region" description="Pro residues" evidence="1">
    <location>
        <begin position="972"/>
        <end position="985"/>
    </location>
</feature>
<feature type="compositionally biased region" description="Acidic residues" evidence="1">
    <location>
        <begin position="898"/>
        <end position="909"/>
    </location>
</feature>
<proteinExistence type="predicted"/>
<evidence type="ECO:0000259" key="2">
    <source>
        <dbReference type="PROSITE" id="PS51035"/>
    </source>
</evidence>
<name>A0A6A5Z4Z3_9PLEO</name>
<feature type="compositionally biased region" description="Basic and acidic residues" evidence="1">
    <location>
        <begin position="272"/>
        <end position="281"/>
    </location>
</feature>
<dbReference type="InterPro" id="IPR036533">
    <property type="entry name" value="BAG_dom_sf"/>
</dbReference>
<evidence type="ECO:0000256" key="1">
    <source>
        <dbReference type="SAM" id="MobiDB-lite"/>
    </source>
</evidence>
<reference evidence="3" key="1">
    <citation type="journal article" date="2020" name="Stud. Mycol.">
        <title>101 Dothideomycetes genomes: a test case for predicting lifestyles and emergence of pathogens.</title>
        <authorList>
            <person name="Haridas S."/>
            <person name="Albert R."/>
            <person name="Binder M."/>
            <person name="Bloem J."/>
            <person name="Labutti K."/>
            <person name="Salamov A."/>
            <person name="Andreopoulos B."/>
            <person name="Baker S."/>
            <person name="Barry K."/>
            <person name="Bills G."/>
            <person name="Bluhm B."/>
            <person name="Cannon C."/>
            <person name="Castanera R."/>
            <person name="Culley D."/>
            <person name="Daum C."/>
            <person name="Ezra D."/>
            <person name="Gonzalez J."/>
            <person name="Henrissat B."/>
            <person name="Kuo A."/>
            <person name="Liang C."/>
            <person name="Lipzen A."/>
            <person name="Lutzoni F."/>
            <person name="Magnuson J."/>
            <person name="Mondo S."/>
            <person name="Nolan M."/>
            <person name="Ohm R."/>
            <person name="Pangilinan J."/>
            <person name="Park H.-J."/>
            <person name="Ramirez L."/>
            <person name="Alfaro M."/>
            <person name="Sun H."/>
            <person name="Tritt A."/>
            <person name="Yoshinaga Y."/>
            <person name="Zwiers L.-H."/>
            <person name="Turgeon B."/>
            <person name="Goodwin S."/>
            <person name="Spatafora J."/>
            <person name="Crous P."/>
            <person name="Grigoriev I."/>
        </authorList>
    </citation>
    <scope>NUCLEOTIDE SEQUENCE</scope>
    <source>
        <strain evidence="3">CBS 627.86</strain>
    </source>
</reference>
<feature type="compositionally biased region" description="Polar residues" evidence="1">
    <location>
        <begin position="322"/>
        <end position="334"/>
    </location>
</feature>
<dbReference type="PROSITE" id="PS51035">
    <property type="entry name" value="BAG"/>
    <property type="match status" value="1"/>
</dbReference>